<dbReference type="InterPro" id="IPR010064">
    <property type="entry name" value="HK97-gp10_tail"/>
</dbReference>
<reference evidence="2 3" key="1">
    <citation type="submission" date="2016-12" db="EMBL/GenBank/DDBJ databases">
        <authorList>
            <person name="Song W.-J."/>
            <person name="Kurnit D.M."/>
        </authorList>
    </citation>
    <scope>NUCLEOTIDE SEQUENCE [LARGE SCALE GENOMIC DNA]</scope>
    <source>
        <strain evidence="2 3">CGB1038-1_S1</strain>
    </source>
</reference>
<dbReference type="RefSeq" id="WP_077151756.1">
    <property type="nucleotide sequence ID" value="NZ_CABMMO010000011.1"/>
</dbReference>
<gene>
    <name evidence="2" type="ORF">BTN92_11085</name>
</gene>
<evidence type="ECO:0000313" key="2">
    <source>
        <dbReference type="EMBL" id="ONN42061.1"/>
    </source>
</evidence>
<feature type="region of interest" description="Disordered" evidence="1">
    <location>
        <begin position="38"/>
        <end position="64"/>
    </location>
</feature>
<sequence>MVRKNVSLKGVSELTKKLKANTNLKDVKQVVKQNTTELTQGAQRKAPVDTGNLRRSINMDLSDGGLTGKVKPTADYAPYLEYGTRFQSAQPFMRPAFNKQKAKFKSDMDKLVE</sequence>
<organism evidence="2 3">
    <name type="scientific">Enterococcus mundtii</name>
    <dbReference type="NCBI Taxonomy" id="53346"/>
    <lineage>
        <taxon>Bacteria</taxon>
        <taxon>Bacillati</taxon>
        <taxon>Bacillota</taxon>
        <taxon>Bacilli</taxon>
        <taxon>Lactobacillales</taxon>
        <taxon>Enterococcaceae</taxon>
        <taxon>Enterococcus</taxon>
    </lineage>
</organism>
<dbReference type="AlphaFoldDB" id="A0A1V2UFE9"/>
<comment type="caution">
    <text evidence="2">The sequence shown here is derived from an EMBL/GenBank/DDBJ whole genome shotgun (WGS) entry which is preliminary data.</text>
</comment>
<evidence type="ECO:0008006" key="4">
    <source>
        <dbReference type="Google" id="ProtNLM"/>
    </source>
</evidence>
<dbReference type="NCBIfam" id="TIGR01725">
    <property type="entry name" value="phge_HK97_gp10"/>
    <property type="match status" value="1"/>
</dbReference>
<accession>A0A1V2UFE9</accession>
<dbReference type="Proteomes" id="UP000189299">
    <property type="component" value="Unassembled WGS sequence"/>
</dbReference>
<evidence type="ECO:0000256" key="1">
    <source>
        <dbReference type="SAM" id="MobiDB-lite"/>
    </source>
</evidence>
<proteinExistence type="predicted"/>
<name>A0A1V2UFE9_ENTMU</name>
<protein>
    <recommendedName>
        <fullName evidence="4">HK97 gp10 family phage protein</fullName>
    </recommendedName>
</protein>
<dbReference type="OrthoDB" id="886754at2"/>
<dbReference type="Pfam" id="PF04883">
    <property type="entry name" value="HK97-gp10_like"/>
    <property type="match status" value="1"/>
</dbReference>
<evidence type="ECO:0000313" key="3">
    <source>
        <dbReference type="Proteomes" id="UP000189299"/>
    </source>
</evidence>
<dbReference type="EMBL" id="MSTR01000011">
    <property type="protein sequence ID" value="ONN42061.1"/>
    <property type="molecule type" value="Genomic_DNA"/>
</dbReference>